<dbReference type="PANTHER" id="PTHR39441">
    <property type="entry name" value="DUF2252 DOMAIN-CONTAINING PROTEIN"/>
    <property type="match status" value="1"/>
</dbReference>
<dbReference type="PANTHER" id="PTHR39441:SF1">
    <property type="entry name" value="DUF2252 DOMAIN-CONTAINING PROTEIN"/>
    <property type="match status" value="1"/>
</dbReference>
<sequence>MSDEKQLLDQIETPAEISTKNAVELLQERGRALRSQVPITNLGRRPVIQRDPVKIIDKTESHLIAELVPLRHSKMLATPAAFFRGTAELMAYDLSHEAQSGIRVLADGDAHLQNFGFYASPERNLLFDLNDFDEAAPNSFEFDLKRLVTSTYLLGSQSHFDEKEMDELASNLVRIYRKTTKTAFKKGALDRFFFSTKVSELIDKLPVEENAEILNKIVAKASKRDNESVVRKFTETTDEGNLRFKDNAPSSVHVPTEVEDKLKLGFISYLKTTRSDTALLLSQYHITDIIRHSVGIGSFGTSCYLILLTGMDNTHLVLQIKEALPRRRELGPNALVVTLEKERNSGRRIIAAQQILQKASDPFLGWFSVGKKSFYVRQFRDMKESVKVEQLNWQQFQVYTGTCSFLLALAHAQTPIDAMACGYMNKSFDATIQAWCKNYLHQVEDDYAAFVNKYGR</sequence>
<dbReference type="Proteomes" id="UP001220377">
    <property type="component" value="Chromosome"/>
</dbReference>
<dbReference type="InterPro" id="IPR018721">
    <property type="entry name" value="DUF2252"/>
</dbReference>
<dbReference type="EMBL" id="CP117884">
    <property type="protein sequence ID" value="WDF81638.1"/>
    <property type="molecule type" value="Genomic_DNA"/>
</dbReference>
<protein>
    <submittedName>
        <fullName evidence="1">DUF2252 domain-containing protein</fullName>
    </submittedName>
</protein>
<dbReference type="RefSeq" id="WP_274258547.1">
    <property type="nucleotide sequence ID" value="NZ_CP117884.1"/>
</dbReference>
<reference evidence="1 2" key="1">
    <citation type="submission" date="2023-02" db="EMBL/GenBank/DDBJ databases">
        <title>Genome sequence of Lacticaseibacillus sp. KACC 23028.</title>
        <authorList>
            <person name="Kim S."/>
            <person name="Heo J."/>
            <person name="Kwon S.-W."/>
        </authorList>
    </citation>
    <scope>NUCLEOTIDE SEQUENCE [LARGE SCALE GENOMIC DNA]</scope>
    <source>
        <strain evidence="1 2">KACC 23028</strain>
    </source>
</reference>
<evidence type="ECO:0000313" key="2">
    <source>
        <dbReference type="Proteomes" id="UP001220377"/>
    </source>
</evidence>
<dbReference type="Pfam" id="PF10009">
    <property type="entry name" value="DUF2252"/>
    <property type="match status" value="1"/>
</dbReference>
<accession>A0ABY7WQJ6</accession>
<gene>
    <name evidence="1" type="ORF">PQ472_06795</name>
</gene>
<keyword evidence="2" id="KW-1185">Reference proteome</keyword>
<name>A0ABY7WQJ6_9LACO</name>
<evidence type="ECO:0000313" key="1">
    <source>
        <dbReference type="EMBL" id="WDF81638.1"/>
    </source>
</evidence>
<proteinExistence type="predicted"/>
<organism evidence="1 2">
    <name type="scientific">Lacticaseibacillus pabuli</name>
    <dbReference type="NCBI Taxonomy" id="3025672"/>
    <lineage>
        <taxon>Bacteria</taxon>
        <taxon>Bacillati</taxon>
        <taxon>Bacillota</taxon>
        <taxon>Bacilli</taxon>
        <taxon>Lactobacillales</taxon>
        <taxon>Lactobacillaceae</taxon>
        <taxon>Lacticaseibacillus</taxon>
    </lineage>
</organism>